<feature type="compositionally biased region" description="Basic and acidic residues" evidence="3">
    <location>
        <begin position="93"/>
        <end position="105"/>
    </location>
</feature>
<dbReference type="InterPro" id="IPR051553">
    <property type="entry name" value="Ran_GTPase-activating"/>
</dbReference>
<organism evidence="6 7">
    <name type="scientific">Vitrella brassicaformis (strain CCMP3155)</name>
    <dbReference type="NCBI Taxonomy" id="1169540"/>
    <lineage>
        <taxon>Eukaryota</taxon>
        <taxon>Sar</taxon>
        <taxon>Alveolata</taxon>
        <taxon>Colpodellida</taxon>
        <taxon>Vitrellaceae</taxon>
        <taxon>Vitrella</taxon>
    </lineage>
</organism>
<dbReference type="InParanoid" id="A0A0G4H8R6"/>
<feature type="chain" id="PRO_5005191705" description="RRM domain-containing protein" evidence="4">
    <location>
        <begin position="19"/>
        <end position="915"/>
    </location>
</feature>
<dbReference type="PRINTS" id="PR00633">
    <property type="entry name" value="RCCNDNSATION"/>
</dbReference>
<dbReference type="GO" id="GO:0005085">
    <property type="term" value="F:guanyl-nucleotide exchange factor activity"/>
    <property type="evidence" value="ECO:0007669"/>
    <property type="project" value="TreeGrafter"/>
</dbReference>
<dbReference type="STRING" id="1169540.A0A0G4H8R6"/>
<evidence type="ECO:0000256" key="1">
    <source>
        <dbReference type="PROSITE-ProRule" id="PRU00176"/>
    </source>
</evidence>
<dbReference type="InterPro" id="IPR000408">
    <property type="entry name" value="Reg_chr_condens"/>
</dbReference>
<dbReference type="EMBL" id="CDMY01001064">
    <property type="protein sequence ID" value="CEM40089.1"/>
    <property type="molecule type" value="Genomic_DNA"/>
</dbReference>
<dbReference type="PROSITE" id="PS50012">
    <property type="entry name" value="RCC1_3"/>
    <property type="match status" value="4"/>
</dbReference>
<gene>
    <name evidence="6" type="ORF">Vbra_19916</name>
</gene>
<dbReference type="Pfam" id="PF13540">
    <property type="entry name" value="RCC1_2"/>
    <property type="match status" value="1"/>
</dbReference>
<feature type="region of interest" description="Disordered" evidence="3">
    <location>
        <begin position="705"/>
        <end position="732"/>
    </location>
</feature>
<dbReference type="PANTHER" id="PTHR45982:SF1">
    <property type="entry name" value="REGULATOR OF CHROMOSOME CONDENSATION"/>
    <property type="match status" value="1"/>
</dbReference>
<sequence length="915" mass="97436">MLLFESIFGAVLKAGCAAVPVCKTKCLVHGTCHLAIAHGPRRSRAALALATGGAILWATITIQRFKERIMRAMEGLFDQREGRPQPHTPPAHPQDRRQLQEEAPRPRITFGGSPRLLAIENGPRPLAIEDSPRRPDGSAVLGEEAIPEIPRAADEKMIPVHAAPGASFAAAVATSLYGGRQPSISPSLPPINFITEPSTSRRGYEGRQGGARFTTFQEPQLPWEGLVPVGDVYAHGSSDCGVLGQDLDRPYRRMPDKILALENRGIWDISVGSPHNAALDVEGAIWTWGCPDEYALGRAGQDYEPLAVRHMPVPVKKVVCGDSHTAALSFEGQVYICGAYRDTSGVIGFPRREVLITGLPESASEDEVRRWFGKVVGDVQDVRLRTDDEKDENVARVAFWTEAAVDRAAQLRSTFFKAVVPCVAEKQKYPAMVPGLEDVEQVASGDNHTVALSTEGVLMVLGSNEFGQLTMPNSRPGDFMATALPMMRTTEQLGIDGRMTRVWAFGNVTFIAADTGRAGIRYYGCGINSRGELGLGVVCEFVDTVTEVTALRNKHITHMAGGAHHTVALLDDGSFMSWGKQELTGTGTPGKEVPMALPLMTTRVRGVRLATIGAGETHTLATTTNGDVLSWGFGGCYQLGTSLSRLSTDKAFPDVRSVTELAPYCIESKQLCDMFVLKADGSAQHSIELAWTGKWERLRPFQPTAAVAPSDGGMREDTEEAEAPDRPFFGPHLPLFGRDATSTFGPVQSPPIVELSFQGSSPSLPSFQSAPLFGLPQQADKDSGTAAPAAGAAEGAASASPSSSSSSRRRGRRGRLSGPSLSFGTGVLTGHQGSGAGAALFSAAAAAAASSSPFAAGGAQQGGEGGFGPTQEGVQLFQGATGDLQYGSSASSGRRRQDEGEEEDDSWMDAKRKRR</sequence>
<dbReference type="Gene3D" id="3.30.70.330">
    <property type="match status" value="1"/>
</dbReference>
<feature type="repeat" description="RCC1" evidence="2">
    <location>
        <begin position="573"/>
        <end position="625"/>
    </location>
</feature>
<evidence type="ECO:0000313" key="6">
    <source>
        <dbReference type="EMBL" id="CEM40089.1"/>
    </source>
</evidence>
<protein>
    <recommendedName>
        <fullName evidence="5">RRM domain-containing protein</fullName>
    </recommendedName>
</protein>
<feature type="repeat" description="RCC1" evidence="2">
    <location>
        <begin position="283"/>
        <end position="331"/>
    </location>
</feature>
<accession>A0A0G4H8R6</accession>
<dbReference type="InterPro" id="IPR035979">
    <property type="entry name" value="RBD_domain_sf"/>
</dbReference>
<feature type="compositionally biased region" description="Gly residues" evidence="3">
    <location>
        <begin position="859"/>
        <end position="868"/>
    </location>
</feature>
<dbReference type="PROSITE" id="PS00626">
    <property type="entry name" value="RCC1_2"/>
    <property type="match status" value="2"/>
</dbReference>
<evidence type="ECO:0000259" key="5">
    <source>
        <dbReference type="PROSITE" id="PS50102"/>
    </source>
</evidence>
<dbReference type="InterPro" id="IPR012677">
    <property type="entry name" value="Nucleotide-bd_a/b_plait_sf"/>
</dbReference>
<keyword evidence="4" id="KW-0732">Signal</keyword>
<dbReference type="GO" id="GO:0005737">
    <property type="term" value="C:cytoplasm"/>
    <property type="evidence" value="ECO:0007669"/>
    <property type="project" value="TreeGrafter"/>
</dbReference>
<keyword evidence="7" id="KW-1185">Reference proteome</keyword>
<dbReference type="GO" id="GO:0003723">
    <property type="term" value="F:RNA binding"/>
    <property type="evidence" value="ECO:0007669"/>
    <property type="project" value="UniProtKB-UniRule"/>
</dbReference>
<feature type="signal peptide" evidence="4">
    <location>
        <begin position="1"/>
        <end position="18"/>
    </location>
</feature>
<evidence type="ECO:0000256" key="2">
    <source>
        <dbReference type="PROSITE-ProRule" id="PRU00235"/>
    </source>
</evidence>
<dbReference type="SUPFAM" id="SSF50985">
    <property type="entry name" value="RCC1/BLIP-II"/>
    <property type="match status" value="1"/>
</dbReference>
<dbReference type="Pfam" id="PF00076">
    <property type="entry name" value="RRM_1"/>
    <property type="match status" value="1"/>
</dbReference>
<dbReference type="InterPro" id="IPR009091">
    <property type="entry name" value="RCC1/BLIP-II"/>
</dbReference>
<evidence type="ECO:0000256" key="3">
    <source>
        <dbReference type="SAM" id="MobiDB-lite"/>
    </source>
</evidence>
<reference evidence="6 7" key="1">
    <citation type="submission" date="2014-11" db="EMBL/GenBank/DDBJ databases">
        <authorList>
            <person name="Zhu J."/>
            <person name="Qi W."/>
            <person name="Song R."/>
        </authorList>
    </citation>
    <scope>NUCLEOTIDE SEQUENCE [LARGE SCALE GENOMIC DNA]</scope>
</reference>
<feature type="domain" description="RRM" evidence="5">
    <location>
        <begin position="352"/>
        <end position="418"/>
    </location>
</feature>
<dbReference type="PROSITE" id="PS50102">
    <property type="entry name" value="RRM"/>
    <property type="match status" value="1"/>
</dbReference>
<name>A0A0G4H8R6_VITBC</name>
<feature type="repeat" description="RCC1" evidence="2">
    <location>
        <begin position="230"/>
        <end position="282"/>
    </location>
</feature>
<dbReference type="VEuPathDB" id="CryptoDB:Vbra_19916"/>
<dbReference type="OrthoDB" id="440321at2759"/>
<proteinExistence type="predicted"/>
<evidence type="ECO:0000256" key="4">
    <source>
        <dbReference type="SAM" id="SignalP"/>
    </source>
</evidence>
<evidence type="ECO:0000313" key="7">
    <source>
        <dbReference type="Proteomes" id="UP000041254"/>
    </source>
</evidence>
<dbReference type="AlphaFoldDB" id="A0A0G4H8R6"/>
<feature type="region of interest" description="Disordered" evidence="3">
    <location>
        <begin position="79"/>
        <end position="116"/>
    </location>
</feature>
<dbReference type="InterPro" id="IPR000504">
    <property type="entry name" value="RRM_dom"/>
</dbReference>
<dbReference type="PhylomeDB" id="A0A0G4H8R6"/>
<feature type="region of interest" description="Disordered" evidence="3">
    <location>
        <begin position="768"/>
        <end position="829"/>
    </location>
</feature>
<dbReference type="Gene3D" id="2.130.10.30">
    <property type="entry name" value="Regulator of chromosome condensation 1/beta-lactamase-inhibitor protein II"/>
    <property type="match status" value="1"/>
</dbReference>
<dbReference type="SUPFAM" id="SSF54928">
    <property type="entry name" value="RNA-binding domain, RBD"/>
    <property type="match status" value="1"/>
</dbReference>
<dbReference type="CDD" id="cd00590">
    <property type="entry name" value="RRM_SF"/>
    <property type="match status" value="1"/>
</dbReference>
<dbReference type="Pfam" id="PF00415">
    <property type="entry name" value="RCC1"/>
    <property type="match status" value="2"/>
</dbReference>
<dbReference type="PANTHER" id="PTHR45982">
    <property type="entry name" value="REGULATOR OF CHROMOSOME CONDENSATION"/>
    <property type="match status" value="1"/>
</dbReference>
<feature type="region of interest" description="Disordered" evidence="3">
    <location>
        <begin position="851"/>
        <end position="915"/>
    </location>
</feature>
<feature type="repeat" description="RCC1" evidence="2">
    <location>
        <begin position="520"/>
        <end position="572"/>
    </location>
</feature>
<keyword evidence="1" id="KW-0694">RNA-binding</keyword>
<feature type="compositionally biased region" description="Low complexity" evidence="3">
    <location>
        <begin position="784"/>
        <end position="806"/>
    </location>
</feature>
<dbReference type="Proteomes" id="UP000041254">
    <property type="component" value="Unassembled WGS sequence"/>
</dbReference>